<evidence type="ECO:0000256" key="1">
    <source>
        <dbReference type="SAM" id="Phobius"/>
    </source>
</evidence>
<dbReference type="InterPro" id="IPR004158">
    <property type="entry name" value="DUF247_pln"/>
</dbReference>
<feature type="transmembrane region" description="Helical" evidence="1">
    <location>
        <begin position="466"/>
        <end position="487"/>
    </location>
</feature>
<dbReference type="AlphaFoldDB" id="A0A7C9AF05"/>
<reference evidence="2" key="1">
    <citation type="journal article" date="2013" name="J. Plant Res.">
        <title>Effect of fungi and light on seed germination of three Opuntia species from semiarid lands of central Mexico.</title>
        <authorList>
            <person name="Delgado-Sanchez P."/>
            <person name="Jimenez-Bremont J.F."/>
            <person name="Guerrero-Gonzalez Mde L."/>
            <person name="Flores J."/>
        </authorList>
    </citation>
    <scope>NUCLEOTIDE SEQUENCE</scope>
    <source>
        <tissue evidence="2">Cladode</tissue>
    </source>
</reference>
<keyword evidence="1" id="KW-1133">Transmembrane helix</keyword>
<dbReference type="EMBL" id="GISG01231910">
    <property type="protein sequence ID" value="MBA4666539.1"/>
    <property type="molecule type" value="Transcribed_RNA"/>
</dbReference>
<sequence length="495" mass="56980">MASIGDHSQAVPPECQPIVALEALIREEMIRNLSPTTKPCIYKIPQKLRDVNPKAYTPCRVAIGPYHANAEHLKSMEPYKLRYLNSLMSRSREGHGNLIRFIKAIEARESEARKCYSGIEELDSHIFKRMLLLDGAFVVEFFLSFYQCWKEHLPAPDCPILGNEKASIEVCHDLLLLENQLPFFILEDLFYCTFENQTGTFPRLAYKTLCSCSPLILSREDYLPREQVEQRTMQGKVNHLLHLLRICCLDVPTPSVSLGVQGENPSDTAQMPTRSLEKGKLRFLCLHLKIPSWWGRKEEQQKVLAKNKVTPNHFRNPASVTELREAGVQFRAKKGRFMYAKFDEATGVLEMSHLQLNDYTEIFFRNVIAYEQYYLNVFHASAYMFFMAGLIDTKKDVDILQESQVIDSLLESKEDAANIFNMVTKYTVSRESLELKELVHKLKAHTMKPWNKWNAILRRDYFGSPWAIISFSAAVVLLILTVVQTIASVRSTKWD</sequence>
<name>A0A7C9AF05_OPUST</name>
<reference evidence="2" key="2">
    <citation type="submission" date="2020-07" db="EMBL/GenBank/DDBJ databases">
        <authorList>
            <person name="Vera ALvarez R."/>
            <person name="Arias-Moreno D.M."/>
            <person name="Jimenez-Jacinto V."/>
            <person name="Jimenez-Bremont J.F."/>
            <person name="Swaminathan K."/>
            <person name="Moose S.P."/>
            <person name="Guerrero-Gonzalez M.L."/>
            <person name="Marino-Ramirez L."/>
            <person name="Landsman D."/>
            <person name="Rodriguez-Kessler M."/>
            <person name="Delgado-Sanchez P."/>
        </authorList>
    </citation>
    <scope>NUCLEOTIDE SEQUENCE</scope>
    <source>
        <tissue evidence="2">Cladode</tissue>
    </source>
</reference>
<dbReference type="Pfam" id="PF03140">
    <property type="entry name" value="DUF247"/>
    <property type="match status" value="1"/>
</dbReference>
<accession>A0A7C9AF05</accession>
<organism evidence="2">
    <name type="scientific">Opuntia streptacantha</name>
    <name type="common">Prickly pear cactus</name>
    <name type="synonym">Opuntia cardona</name>
    <dbReference type="NCBI Taxonomy" id="393608"/>
    <lineage>
        <taxon>Eukaryota</taxon>
        <taxon>Viridiplantae</taxon>
        <taxon>Streptophyta</taxon>
        <taxon>Embryophyta</taxon>
        <taxon>Tracheophyta</taxon>
        <taxon>Spermatophyta</taxon>
        <taxon>Magnoliopsida</taxon>
        <taxon>eudicotyledons</taxon>
        <taxon>Gunneridae</taxon>
        <taxon>Pentapetalae</taxon>
        <taxon>Caryophyllales</taxon>
        <taxon>Cactineae</taxon>
        <taxon>Cactaceae</taxon>
        <taxon>Opuntioideae</taxon>
        <taxon>Opuntia</taxon>
    </lineage>
</organism>
<keyword evidence="1" id="KW-0812">Transmembrane</keyword>
<protein>
    <submittedName>
        <fullName evidence="2">Uncharacterized protein</fullName>
    </submittedName>
</protein>
<keyword evidence="1" id="KW-0472">Membrane</keyword>
<evidence type="ECO:0000313" key="2">
    <source>
        <dbReference type="EMBL" id="MBA4666539.1"/>
    </source>
</evidence>
<dbReference type="PANTHER" id="PTHR31170:SF25">
    <property type="entry name" value="BNAA09G04570D PROTEIN"/>
    <property type="match status" value="1"/>
</dbReference>
<dbReference type="PANTHER" id="PTHR31170">
    <property type="entry name" value="BNAC04G53230D PROTEIN"/>
    <property type="match status" value="1"/>
</dbReference>
<proteinExistence type="predicted"/>